<keyword evidence="2" id="KW-1185">Reference proteome</keyword>
<gene>
    <name evidence="1" type="ORF">OBBRIDRAFT_697070</name>
</gene>
<dbReference type="SUPFAM" id="SSF50998">
    <property type="entry name" value="Quinoprotein alcohol dehydrogenase-like"/>
    <property type="match status" value="1"/>
</dbReference>
<protein>
    <submittedName>
        <fullName evidence="1">Uncharacterized protein</fullName>
    </submittedName>
</protein>
<dbReference type="EMBL" id="KV722746">
    <property type="protein sequence ID" value="OCH83985.1"/>
    <property type="molecule type" value="Genomic_DNA"/>
</dbReference>
<evidence type="ECO:0000313" key="1">
    <source>
        <dbReference type="EMBL" id="OCH83985.1"/>
    </source>
</evidence>
<name>A0A8E2ARP4_9APHY</name>
<dbReference type="AlphaFoldDB" id="A0A8E2ARP4"/>
<evidence type="ECO:0000313" key="2">
    <source>
        <dbReference type="Proteomes" id="UP000250043"/>
    </source>
</evidence>
<organism evidence="1 2">
    <name type="scientific">Obba rivulosa</name>
    <dbReference type="NCBI Taxonomy" id="1052685"/>
    <lineage>
        <taxon>Eukaryota</taxon>
        <taxon>Fungi</taxon>
        <taxon>Dikarya</taxon>
        <taxon>Basidiomycota</taxon>
        <taxon>Agaricomycotina</taxon>
        <taxon>Agaricomycetes</taxon>
        <taxon>Polyporales</taxon>
        <taxon>Gelatoporiaceae</taxon>
        <taxon>Obba</taxon>
    </lineage>
</organism>
<accession>A0A8E2ARP4</accession>
<dbReference type="Proteomes" id="UP000250043">
    <property type="component" value="Unassembled WGS sequence"/>
</dbReference>
<dbReference type="Gene3D" id="2.130.10.10">
    <property type="entry name" value="YVTN repeat-like/Quinoprotein amine dehydrogenase"/>
    <property type="match status" value="1"/>
</dbReference>
<dbReference type="InterPro" id="IPR011047">
    <property type="entry name" value="Quinoprotein_ADH-like_sf"/>
</dbReference>
<proteinExistence type="predicted"/>
<reference evidence="1 2" key="1">
    <citation type="submission" date="2016-07" db="EMBL/GenBank/DDBJ databases">
        <title>Draft genome of the white-rot fungus Obba rivulosa 3A-2.</title>
        <authorList>
            <consortium name="DOE Joint Genome Institute"/>
            <person name="Miettinen O."/>
            <person name="Riley R."/>
            <person name="Acob R."/>
            <person name="Barry K."/>
            <person name="Cullen D."/>
            <person name="De Vries R."/>
            <person name="Hainaut M."/>
            <person name="Hatakka A."/>
            <person name="Henrissat B."/>
            <person name="Hilden K."/>
            <person name="Kuo R."/>
            <person name="Labutti K."/>
            <person name="Lipzen A."/>
            <person name="Makela M.R."/>
            <person name="Sandor L."/>
            <person name="Spatafora J.W."/>
            <person name="Grigoriev I.V."/>
            <person name="Hibbett D.S."/>
        </authorList>
    </citation>
    <scope>NUCLEOTIDE SEQUENCE [LARGE SCALE GENOMIC DNA]</scope>
    <source>
        <strain evidence="1 2">3A-2</strain>
    </source>
</reference>
<dbReference type="InterPro" id="IPR015943">
    <property type="entry name" value="WD40/YVTN_repeat-like_dom_sf"/>
</dbReference>
<feature type="non-terminal residue" evidence="1">
    <location>
        <position position="125"/>
    </location>
</feature>
<dbReference type="OrthoDB" id="2796466at2759"/>
<feature type="non-terminal residue" evidence="1">
    <location>
        <position position="1"/>
    </location>
</feature>
<sequence>PRSAHFVEEGKHLVVCYLHHGIVCWDVQTKEQLWRICPGVRIGCSSLSPDHKTIVISNLLNGFDLYDLQSRVLLQTYTVRMRENVILPVRFIHNGTALLFGSSCGMVTIVDRSTGCLIDVLSHGG</sequence>